<dbReference type="EMBL" id="JAUSRA010000001">
    <property type="protein sequence ID" value="MDP9793945.1"/>
    <property type="molecule type" value="Genomic_DNA"/>
</dbReference>
<name>A0ABT9MR95_9ACTN</name>
<dbReference type="Gene3D" id="3.40.50.300">
    <property type="entry name" value="P-loop containing nucleotide triphosphate hydrolases"/>
    <property type="match status" value="1"/>
</dbReference>
<dbReference type="SUPFAM" id="SSF52540">
    <property type="entry name" value="P-loop containing nucleoside triphosphate hydrolases"/>
    <property type="match status" value="1"/>
</dbReference>
<reference evidence="2 3" key="1">
    <citation type="submission" date="2023-07" db="EMBL/GenBank/DDBJ databases">
        <title>Sequencing the genomes of 1000 actinobacteria strains.</title>
        <authorList>
            <person name="Klenk H.-P."/>
        </authorList>
    </citation>
    <scope>NUCLEOTIDE SEQUENCE [LARGE SCALE GENOMIC DNA]</scope>
    <source>
        <strain evidence="2 3">DSM 44710</strain>
    </source>
</reference>
<gene>
    <name evidence="2" type="ORF">J2S43_002457</name>
</gene>
<protein>
    <recommendedName>
        <fullName evidence="1">NACHT N-terminal Helical domain-containing protein</fullName>
    </recommendedName>
</protein>
<dbReference type="InterPro" id="IPR054567">
    <property type="entry name" value="NNH7"/>
</dbReference>
<dbReference type="Proteomes" id="UP001240984">
    <property type="component" value="Unassembled WGS sequence"/>
</dbReference>
<accession>A0ABT9MR95</accession>
<evidence type="ECO:0000259" key="1">
    <source>
        <dbReference type="Pfam" id="PF22738"/>
    </source>
</evidence>
<keyword evidence="3" id="KW-1185">Reference proteome</keyword>
<evidence type="ECO:0000313" key="3">
    <source>
        <dbReference type="Proteomes" id="UP001240984"/>
    </source>
</evidence>
<dbReference type="InterPro" id="IPR027417">
    <property type="entry name" value="P-loop_NTPase"/>
</dbReference>
<evidence type="ECO:0000313" key="2">
    <source>
        <dbReference type="EMBL" id="MDP9793945.1"/>
    </source>
</evidence>
<organism evidence="2 3">
    <name type="scientific">Catenuloplanes nepalensis</name>
    <dbReference type="NCBI Taxonomy" id="587533"/>
    <lineage>
        <taxon>Bacteria</taxon>
        <taxon>Bacillati</taxon>
        <taxon>Actinomycetota</taxon>
        <taxon>Actinomycetes</taxon>
        <taxon>Micromonosporales</taxon>
        <taxon>Micromonosporaceae</taxon>
        <taxon>Catenuloplanes</taxon>
    </lineage>
</organism>
<proteinExistence type="predicted"/>
<sequence length="1004" mass="111046">MSKELGYADAVKLLGGSSPLVTALDRALGGLLLAATGGGSELAISLFDAKGEAVRLGNQLITGLRDKIKGFSRYDRTRRLQAAHSIIVVTAFFEALDDIDLPFDQRKLRLTPEERARITGLGIGQLFDDWVPAPAPHLDHERFLSRLSFWYLRKAATLDDFVRNLRVFDDLDENQQLDASDALHTKLPSAAARRYEDLHRRLLVEVPEFGLWISEVRQREIGTALARIETVLAEVASDHTPGDVARTLVRAWRAALDRPILSEGDIPGDLTIPTLAQGYVDPDFRVRVVDAAGSPAEETWWDEAAPRSDLAAFLASHLTTPFATDSPLLVLGQPGAGKSVLTRILAARLDARDFLPVRVVLREVPAEADLQDQIESAVRAATGEVLSWPALVRAAGPALPVVLLDGFDELLQATGVSHSDYLDKVAAFQRREADLGRPVAVLVTSRTAVADRARPPSGALCLRLEPFREPHVRRWLHVWNSANAATLHARGLATLAADVVLRQPQLAGQPLLLMMLALYDADANALRAAGETLDEGALYERLLTTFAQREVLKTFAAATDERLASLVEAELLRLSVAAFGMFNRNRQWVTEAELDADLRALMPGRRADPVTGFRPELGAAAKLVGRFFFMQRGEATRDGTRLRTYEFLHATFGEFLIARLTVRLIAQLTAEEAEGAGSVFGSTGCRDHQLHALLSFAPLTDREPILAFVAGHTARHATPAMRRLPVTLFQRLDGRATDQDVRDYQPVTLPVPERHAVYDLNLLLLAVVLNGEVRASELFPDRADPVLGWRRHALLWQAMLSTVAWSSVIFTLQTRAVWLGERRDLVVLRDRDSLPPPVDPYWLHRIHPDHSTRAVTSWQHTHADRFARQSNLVRDRVNETLMHAVEPLMARFADATTTFVASDDGAYSIAAAISRFQLAVLLNDDPAEITRTGNDAVHAVLHCWAPQVDRIVREDGVRAVLGLCDLLDARGSSVARQRWRLELDIWLRRGVSHRSRVDGSTHSS</sequence>
<dbReference type="Pfam" id="PF22738">
    <property type="entry name" value="NNH7"/>
    <property type="match status" value="1"/>
</dbReference>
<feature type="domain" description="NACHT N-terminal Helical" evidence="1">
    <location>
        <begin position="3"/>
        <end position="214"/>
    </location>
</feature>
<dbReference type="RefSeq" id="WP_306829044.1">
    <property type="nucleotide sequence ID" value="NZ_JAUSRA010000001.1"/>
</dbReference>
<comment type="caution">
    <text evidence="2">The sequence shown here is derived from an EMBL/GenBank/DDBJ whole genome shotgun (WGS) entry which is preliminary data.</text>
</comment>